<sequence>MESLEPMMPTDYLTLTPQPSTTAQLLATEARRRGMPVRTLPKPAPTDGRPGAHYFGGPKLAARIRDALGIALLEPADDWLTTLPYAYVRRRITSSTLAEAGRLPGRTFVKPPSDKSFPAAVYEDGTHLARTCPDLSPKTLVQVSDVVTWKREFRLYILDGECRTGSQCATFGRLDAAPLSGHPDEAAVLDFARTVLSTHAHTLPSAVVLDVGLLADGWAVVEANLPWFTNCYAASPDRALDVVLRAAGPRTRLTARDTPFCRHLTRPTP</sequence>
<evidence type="ECO:0000313" key="3">
    <source>
        <dbReference type="Proteomes" id="UP001500886"/>
    </source>
</evidence>
<evidence type="ECO:0000259" key="1">
    <source>
        <dbReference type="Pfam" id="PF18299"/>
    </source>
</evidence>
<proteinExistence type="predicted"/>
<comment type="caution">
    <text evidence="2">The sequence shown here is derived from an EMBL/GenBank/DDBJ whole genome shotgun (WGS) entry which is preliminary data.</text>
</comment>
<name>A0ABP6G3T8_9ACTN</name>
<feature type="domain" description="ATP-grasp" evidence="1">
    <location>
        <begin position="87"/>
        <end position="242"/>
    </location>
</feature>
<reference evidence="3" key="1">
    <citation type="journal article" date="2019" name="Int. J. Syst. Evol. Microbiol.">
        <title>The Global Catalogue of Microorganisms (GCM) 10K type strain sequencing project: providing services to taxonomists for standard genome sequencing and annotation.</title>
        <authorList>
            <consortium name="The Broad Institute Genomics Platform"/>
            <consortium name="The Broad Institute Genome Sequencing Center for Infectious Disease"/>
            <person name="Wu L."/>
            <person name="Ma J."/>
        </authorList>
    </citation>
    <scope>NUCLEOTIDE SEQUENCE [LARGE SCALE GENOMIC DNA]</scope>
    <source>
        <strain evidence="3">JCM 4542</strain>
    </source>
</reference>
<gene>
    <name evidence="2" type="ORF">GCM10010315_18070</name>
</gene>
<accession>A0ABP6G3T8</accession>
<dbReference type="Pfam" id="PF18299">
    <property type="entry name" value="R2K_2"/>
    <property type="match status" value="1"/>
</dbReference>
<dbReference type="EMBL" id="BAAASL010000006">
    <property type="protein sequence ID" value="GAA2713101.1"/>
    <property type="molecule type" value="Genomic_DNA"/>
</dbReference>
<keyword evidence="3" id="KW-1185">Reference proteome</keyword>
<organism evidence="2 3">
    <name type="scientific">Streptomyces luteosporeus</name>
    <dbReference type="NCBI Taxonomy" id="173856"/>
    <lineage>
        <taxon>Bacteria</taxon>
        <taxon>Bacillati</taxon>
        <taxon>Actinomycetota</taxon>
        <taxon>Actinomycetes</taxon>
        <taxon>Kitasatosporales</taxon>
        <taxon>Streptomycetaceae</taxon>
        <taxon>Streptomyces</taxon>
    </lineage>
</organism>
<evidence type="ECO:0000313" key="2">
    <source>
        <dbReference type="EMBL" id="GAA2713101.1"/>
    </source>
</evidence>
<dbReference type="Proteomes" id="UP001500886">
    <property type="component" value="Unassembled WGS sequence"/>
</dbReference>
<protein>
    <recommendedName>
        <fullName evidence="1">ATP-grasp domain-containing protein</fullName>
    </recommendedName>
</protein>
<dbReference type="InterPro" id="IPR041261">
    <property type="entry name" value="R2K_2"/>
</dbReference>